<dbReference type="PANTHER" id="PTHR13402:SF6">
    <property type="entry name" value="SECRETORY 16, ISOFORM I"/>
    <property type="match status" value="1"/>
</dbReference>
<dbReference type="GO" id="GO:0015031">
    <property type="term" value="P:protein transport"/>
    <property type="evidence" value="ECO:0007669"/>
    <property type="project" value="UniProtKB-KW"/>
</dbReference>
<dbReference type="VEuPathDB" id="FungiDB:PC110_g2773"/>
<feature type="region of interest" description="Disordered" evidence="10">
    <location>
        <begin position="389"/>
        <end position="417"/>
    </location>
</feature>
<dbReference type="GO" id="GO:0007030">
    <property type="term" value="P:Golgi organization"/>
    <property type="evidence" value="ECO:0007669"/>
    <property type="project" value="TreeGrafter"/>
</dbReference>
<feature type="compositionally biased region" description="Polar residues" evidence="10">
    <location>
        <begin position="940"/>
        <end position="953"/>
    </location>
</feature>
<evidence type="ECO:0000256" key="2">
    <source>
        <dbReference type="ARBA" id="ARBA00005927"/>
    </source>
</evidence>
<feature type="compositionally biased region" description="Low complexity" evidence="10">
    <location>
        <begin position="1876"/>
        <end position="1891"/>
    </location>
</feature>
<feature type="region of interest" description="Disordered" evidence="10">
    <location>
        <begin position="1000"/>
        <end position="1214"/>
    </location>
</feature>
<comment type="subcellular location">
    <subcellularLocation>
        <location evidence="1">Endoplasmic reticulum</location>
    </subcellularLocation>
</comment>
<feature type="compositionally biased region" description="Low complexity" evidence="10">
    <location>
        <begin position="1844"/>
        <end position="1858"/>
    </location>
</feature>
<feature type="compositionally biased region" description="Polar residues" evidence="10">
    <location>
        <begin position="2012"/>
        <end position="2021"/>
    </location>
</feature>
<feature type="compositionally biased region" description="Basic residues" evidence="10">
    <location>
        <begin position="2122"/>
        <end position="2133"/>
    </location>
</feature>
<keyword evidence="7 11" id="KW-1133">Transmembrane helix</keyword>
<dbReference type="EMBL" id="JAENGZ010001199">
    <property type="protein sequence ID" value="KAG6949829.1"/>
    <property type="molecule type" value="Genomic_DNA"/>
</dbReference>
<feature type="compositionally biased region" description="Low complexity" evidence="10">
    <location>
        <begin position="1169"/>
        <end position="1214"/>
    </location>
</feature>
<feature type="region of interest" description="Disordered" evidence="10">
    <location>
        <begin position="901"/>
        <end position="953"/>
    </location>
</feature>
<protein>
    <recommendedName>
        <fullName evidence="9">Protein transport protein sec16</fullName>
    </recommendedName>
</protein>
<comment type="similarity">
    <text evidence="2 9">Belongs to the SEC16 family.</text>
</comment>
<dbReference type="OrthoDB" id="8918678at2759"/>
<gene>
    <name evidence="13" type="ORF">JG687_00014598</name>
</gene>
<feature type="region of interest" description="Disordered" evidence="10">
    <location>
        <begin position="1840"/>
        <end position="2149"/>
    </location>
</feature>
<feature type="compositionally biased region" description="Polar residues" evidence="10">
    <location>
        <begin position="871"/>
        <end position="884"/>
    </location>
</feature>
<feature type="region of interest" description="Disordered" evidence="10">
    <location>
        <begin position="463"/>
        <end position="498"/>
    </location>
</feature>
<comment type="caution">
    <text evidence="13">The sequence shown here is derived from an EMBL/GenBank/DDBJ whole genome shotgun (WGS) entry which is preliminary data.</text>
</comment>
<evidence type="ECO:0000256" key="4">
    <source>
        <dbReference type="ARBA" id="ARBA00022692"/>
    </source>
</evidence>
<reference evidence="13" key="1">
    <citation type="submission" date="2021-01" db="EMBL/GenBank/DDBJ databases">
        <title>Phytophthora aleatoria, a newly-described species from Pinus radiata is distinct from Phytophthora cactorum isolates based on comparative genomics.</title>
        <authorList>
            <person name="Mcdougal R."/>
            <person name="Panda P."/>
            <person name="Williams N."/>
            <person name="Studholme D.J."/>
        </authorList>
    </citation>
    <scope>NUCLEOTIDE SEQUENCE</scope>
    <source>
        <strain evidence="13">NZFS 3830</strain>
    </source>
</reference>
<organism evidence="13 14">
    <name type="scientific">Phytophthora cactorum</name>
    <dbReference type="NCBI Taxonomy" id="29920"/>
    <lineage>
        <taxon>Eukaryota</taxon>
        <taxon>Sar</taxon>
        <taxon>Stramenopiles</taxon>
        <taxon>Oomycota</taxon>
        <taxon>Peronosporomycetes</taxon>
        <taxon>Peronosporales</taxon>
        <taxon>Peronosporaceae</taxon>
        <taxon>Phytophthora</taxon>
    </lineage>
</organism>
<evidence type="ECO:0000256" key="5">
    <source>
        <dbReference type="ARBA" id="ARBA00022824"/>
    </source>
</evidence>
<feature type="compositionally biased region" description="Low complexity" evidence="10">
    <location>
        <begin position="1958"/>
        <end position="1976"/>
    </location>
</feature>
<evidence type="ECO:0000256" key="8">
    <source>
        <dbReference type="ARBA" id="ARBA00023136"/>
    </source>
</evidence>
<evidence type="ECO:0000256" key="1">
    <source>
        <dbReference type="ARBA" id="ARBA00004240"/>
    </source>
</evidence>
<evidence type="ECO:0000259" key="12">
    <source>
        <dbReference type="PROSITE" id="PS50929"/>
    </source>
</evidence>
<dbReference type="Pfam" id="PF00664">
    <property type="entry name" value="ABC_membrane"/>
    <property type="match status" value="1"/>
</dbReference>
<name>A0A8T1TVQ3_9STRA</name>
<feature type="region of interest" description="Disordered" evidence="10">
    <location>
        <begin position="670"/>
        <end position="702"/>
    </location>
</feature>
<dbReference type="InterPro" id="IPR024298">
    <property type="entry name" value="Sec16_Sec23-bd"/>
</dbReference>
<feature type="region of interest" description="Disordered" evidence="10">
    <location>
        <begin position="1244"/>
        <end position="1273"/>
    </location>
</feature>
<keyword evidence="5 9" id="KW-0256">Endoplasmic reticulum</keyword>
<feature type="compositionally biased region" description="Low complexity" evidence="10">
    <location>
        <begin position="203"/>
        <end position="221"/>
    </location>
</feature>
<feature type="compositionally biased region" description="Low complexity" evidence="10">
    <location>
        <begin position="1074"/>
        <end position="1091"/>
    </location>
</feature>
<feature type="compositionally biased region" description="Low complexity" evidence="10">
    <location>
        <begin position="1011"/>
        <end position="1023"/>
    </location>
</feature>
<dbReference type="Pfam" id="PF12932">
    <property type="entry name" value="Sec16"/>
    <property type="match status" value="1"/>
</dbReference>
<dbReference type="VEuPathDB" id="FungiDB:PC110_g22299"/>
<feature type="compositionally biased region" description="Polar residues" evidence="10">
    <location>
        <begin position="913"/>
        <end position="925"/>
    </location>
</feature>
<dbReference type="GO" id="GO:0016192">
    <property type="term" value="P:vesicle-mediated transport"/>
    <property type="evidence" value="ECO:0007669"/>
    <property type="project" value="UniProtKB-KW"/>
</dbReference>
<feature type="region of interest" description="Disordered" evidence="10">
    <location>
        <begin position="808"/>
        <end position="886"/>
    </location>
</feature>
<feature type="compositionally biased region" description="Pro residues" evidence="10">
    <location>
        <begin position="1892"/>
        <end position="1907"/>
    </location>
</feature>
<dbReference type="GO" id="GO:0070971">
    <property type="term" value="C:endoplasmic reticulum exit site"/>
    <property type="evidence" value="ECO:0007669"/>
    <property type="project" value="TreeGrafter"/>
</dbReference>
<keyword evidence="8 9" id="KW-0472">Membrane</keyword>
<feature type="transmembrane region" description="Helical" evidence="11">
    <location>
        <begin position="51"/>
        <end position="71"/>
    </location>
</feature>
<keyword evidence="6 9" id="KW-0931">ER-Golgi transport</keyword>
<keyword evidence="4 11" id="KW-0812">Transmembrane</keyword>
<dbReference type="PANTHER" id="PTHR13402">
    <property type="entry name" value="RGPR-RELATED"/>
    <property type="match status" value="1"/>
</dbReference>
<feature type="compositionally biased region" description="Pro residues" evidence="10">
    <location>
        <begin position="2297"/>
        <end position="2307"/>
    </location>
</feature>
<evidence type="ECO:0000256" key="6">
    <source>
        <dbReference type="ARBA" id="ARBA00022892"/>
    </source>
</evidence>
<evidence type="ECO:0000313" key="13">
    <source>
        <dbReference type="EMBL" id="KAG6949829.1"/>
    </source>
</evidence>
<dbReference type="Proteomes" id="UP000688947">
    <property type="component" value="Unassembled WGS sequence"/>
</dbReference>
<feature type="compositionally biased region" description="Low complexity" evidence="10">
    <location>
        <begin position="2034"/>
        <end position="2058"/>
    </location>
</feature>
<feature type="compositionally biased region" description="Polar residues" evidence="10">
    <location>
        <begin position="1917"/>
        <end position="1931"/>
    </location>
</feature>
<feature type="region of interest" description="Disordered" evidence="10">
    <location>
        <begin position="2186"/>
        <end position="2307"/>
    </location>
</feature>
<evidence type="ECO:0000256" key="3">
    <source>
        <dbReference type="ARBA" id="ARBA00022448"/>
    </source>
</evidence>
<evidence type="ECO:0000256" key="10">
    <source>
        <dbReference type="SAM" id="MobiDB-lite"/>
    </source>
</evidence>
<dbReference type="VEuPathDB" id="FungiDB:PC110_g22301"/>
<evidence type="ECO:0000313" key="14">
    <source>
        <dbReference type="Proteomes" id="UP000688947"/>
    </source>
</evidence>
<dbReference type="GO" id="GO:0012507">
    <property type="term" value="C:ER to Golgi transport vesicle membrane"/>
    <property type="evidence" value="ECO:0007669"/>
    <property type="project" value="TreeGrafter"/>
</dbReference>
<feature type="compositionally biased region" description="Polar residues" evidence="10">
    <location>
        <begin position="847"/>
        <end position="858"/>
    </location>
</feature>
<feature type="region of interest" description="Disordered" evidence="10">
    <location>
        <begin position="1504"/>
        <end position="1527"/>
    </location>
</feature>
<feature type="compositionally biased region" description="Low complexity" evidence="10">
    <location>
        <begin position="2224"/>
        <end position="2244"/>
    </location>
</feature>
<keyword evidence="9" id="KW-0653">Protein transport</keyword>
<feature type="compositionally biased region" description="Polar residues" evidence="10">
    <location>
        <begin position="1984"/>
        <end position="1995"/>
    </location>
</feature>
<proteinExistence type="inferred from homology"/>
<feature type="transmembrane region" description="Helical" evidence="11">
    <location>
        <begin position="12"/>
        <end position="30"/>
    </location>
</feature>
<dbReference type="CDD" id="cd09233">
    <property type="entry name" value="ACE1-Sec16-like"/>
    <property type="match status" value="1"/>
</dbReference>
<dbReference type="InterPro" id="IPR024340">
    <property type="entry name" value="Sec16_CCD"/>
</dbReference>
<sequence length="2307" mass="241944">MEVYGVGWYWRRGLWCSVGLLIGVPIKLYSETYKTKSEMLHDMRYYSLYPGILAVVCCWAITMMSYGSGVASNRLVARIRVVAFGAVFRHEVGWFDFTENSSGALVSRLTSDPAVLHSMTWQKTLVMTVMVPLLVGCNFMMEGRGFFSAAAGSTPSTGAPPGVGNAGATRARPVSAGTRLRQKPANAAAHQDFFASLGIDNASRSRAGSSASTSSNRSYSSMTMRPASASAQGSSTGWRPPPIGGLGSQRATPPPPMPPVGSLSIAGVNRSVATTTTSSMMTSISGGGLSVAGVASMAVSTPPVPITASSSVEAITTVSTTTTTTGSKPTQLFSMEDAEDLYSDDGWNCDSPSTVLSNPTDEAETKATTTAPVLAAAAAAEAPVDEFAWGDDDDAFASPVARTTAPPTQPPPFEMPATEAPAASALEAKVETTMPPPPRALHAASFLAESSRNEFETKSFNATQMSSQETKSPFEHAQVQSAPPPPAAVPSTSFSSEVTPTAFETKSYTAAQAPPQEARSSFDHAFDETTLPAPAATLPTAFSTEATHSTFETKSFSVNEAPTYTAPPVAASIPNESRQQDEQWEEDWDQHEPVEEGSHAMETSEITTISTMSTTTTTTTTIQTDTFVTAPVELASPGGAAGEFWSGGDEDELFDHDDHADEEWDETIKDQTSSVPAASAFSGQNTSFSLPPPPLFAAESPTKQEEALPVAQEAIASNYSAPGYSEEAKLSSQEDMIAEAIQETVAAPPVTPPKVQGAVQLHYAESSLESTPATSLDTENPPFSSAIAQSVTQDSDPNVFPEAPRSARLLHTPTGTGGPFGRVPSPQGNDNSGFQDEFSGAAASTAHGAQQSHHSSMAFTDGEKAEDQESYADSSVRLGTSASSDFGGERVATASSGAFYQQSPVQSHAKPSFSRSGSNASSYVEQQGAHASASAAGMRPSTQSHDLNTSYGSVDNVSLSRQASSSSMSRYGSDTSFQLQKNAEGSIPALPSVDANSFFGGAPSATTEPTASSFFGSASQDSSEMQTLQPQEPNDSSMQAARGSALPPQQKQEQQHQYPEAESSHLTFGGGYAGASTATLPAPATEATPTTDVKATSSVPDTPSDMGLSDSSNFGGSPSTSTDVTAGYSSMNTMEQEASPFANDQDASRPQAFDGFAGSDSQGFGGQHSSTDFFSSSASAPQAEAATSSYQFEQAGYHQQQEQQGQGHGAAAAGMQFADTHSSFQRTSAGTDATYRESAVRAPATQPGNYFDSGAPGAGSPASFSQHQAQPQYHQYEQQQSAATGFGYHGGVGQAQPRTPGYQAANPHEYGTTTVGRGYEVAQASLPAAAPVVMTSNKYKDPCVAPPSCLASFGFGGNVVTMFPKRKLRLNIAGSGYRNSPRGPAPPSAFDNGGNGELRKGPVSLYRMDQLHPKDKEFEQMDIFPGPLTENVSDEAILEYLDDRLQRSELPTSAAEAEDENDRLLLGILRVLVKCNGKLRSDPGMLNPSDPDSPEAQLIGLLSESSKRRSGNQPPTFPAPRRVQSVTHPDLMLKHANELRELLLVGDRKGAVSTAMSAHMWPEAMLIASFTDKEEYRRVLRTYLDETYATGDPSRALFMSFADQQEKSVQEPKRLLQTNAQQSTESLVLSAWVSHAQVLLANRTADTNKILTELGDRLWNEVNAVAAAHACYLLAGIQVEAPMPTSKIALLGADHRTPTEARFYVSPGAVQRTEVYEWAQKHSTGASANLMIPFQGYKLIYAMLLADHGKLETAFKYVTSMLTVIKAVTATMKPGTSMYLEGMKNQLTVLDDRLRQHLGQDRVASVAASTSRGGSRKQGKWGLGSALSIMGKIVNRVVEGNDSGTAAPTGPNATTPGGLYANEATPPAASYPNTPPVTASTSSPAPSYPQQQTPPPHVQMTPPPPVPAGSYGHATPPVSQGSAPGSSNGYNRTPAAPPAGPYLRPGSSVIPPSGPFSGNGRPGPQQQQSSGPFSGNGRPGSAGPFSNNGPGSQKHGTVPLIRSLHSMEPPGSNHSTHSNASFHGMPSAPTNNAPQYLSPPMQQQPPSSQTSQHSQYSHHSQDTPTARPAFQKPAPLDLSGDMSSSSQPKTLVAGLAAEMAASLPPPTDAATMSGPSSDKGRASPKFKAKKSGRSKTPPPSGSSKSSGWLSGLSSFIATKMNPEAKVAKLGEQMEAYFDEDAKRWIFPGETSAEEPSMPSAPPTGPMPASAPGSSVGIPPVGTNSAPGSISSGPAPSADPLAALMAPPPSHMLMKKDPLAAMMAPPSRPGMYGARRGGPTAQHKPPRPQFAVFKPSAAPVPSPDEPSE</sequence>
<evidence type="ECO:0000256" key="7">
    <source>
        <dbReference type="ARBA" id="ARBA00022989"/>
    </source>
</evidence>
<dbReference type="GO" id="GO:0070973">
    <property type="term" value="P:protein localization to endoplasmic reticulum exit site"/>
    <property type="evidence" value="ECO:0007669"/>
    <property type="project" value="TreeGrafter"/>
</dbReference>
<evidence type="ECO:0000256" key="9">
    <source>
        <dbReference type="RuleBase" id="RU364101"/>
    </source>
</evidence>
<dbReference type="Pfam" id="PF12931">
    <property type="entry name" value="TPR_Sec16"/>
    <property type="match status" value="1"/>
</dbReference>
<feature type="region of interest" description="Disordered" evidence="10">
    <location>
        <begin position="203"/>
        <end position="259"/>
    </location>
</feature>
<feature type="compositionally biased region" description="Polar residues" evidence="10">
    <location>
        <begin position="1109"/>
        <end position="1136"/>
    </location>
</feature>
<feature type="domain" description="ABC transmembrane type-1" evidence="12">
    <location>
        <begin position="51"/>
        <end position="141"/>
    </location>
</feature>
<dbReference type="InterPro" id="IPR011527">
    <property type="entry name" value="ABC1_TM_dom"/>
</dbReference>
<evidence type="ECO:0000256" key="11">
    <source>
        <dbReference type="SAM" id="Phobius"/>
    </source>
</evidence>
<dbReference type="GO" id="GO:0140359">
    <property type="term" value="F:ABC-type transporter activity"/>
    <property type="evidence" value="ECO:0007669"/>
    <property type="project" value="InterPro"/>
</dbReference>
<dbReference type="PROSITE" id="PS50929">
    <property type="entry name" value="ABC_TM1F"/>
    <property type="match status" value="1"/>
</dbReference>
<feature type="compositionally biased region" description="Polar residues" evidence="10">
    <location>
        <begin position="670"/>
        <end position="689"/>
    </location>
</feature>
<keyword evidence="3 9" id="KW-0813">Transport</keyword>
<feature type="region of interest" description="Disordered" evidence="10">
    <location>
        <begin position="1376"/>
        <end position="1398"/>
    </location>
</feature>
<accession>A0A8T1TVQ3</accession>
<feature type="compositionally biased region" description="Low complexity" evidence="10">
    <location>
        <begin position="926"/>
        <end position="937"/>
    </location>
</feature>
<dbReference type="GO" id="GO:0005524">
    <property type="term" value="F:ATP binding"/>
    <property type="evidence" value="ECO:0007669"/>
    <property type="project" value="InterPro"/>
</dbReference>
<feature type="compositionally biased region" description="Polar residues" evidence="10">
    <location>
        <begin position="1024"/>
        <end position="1039"/>
    </location>
</feature>